<evidence type="ECO:0000313" key="4">
    <source>
        <dbReference type="EMBL" id="CAH1781285.1"/>
    </source>
</evidence>
<evidence type="ECO:0000313" key="5">
    <source>
        <dbReference type="Proteomes" id="UP000749559"/>
    </source>
</evidence>
<feature type="compositionally biased region" description="Basic and acidic residues" evidence="2">
    <location>
        <begin position="148"/>
        <end position="173"/>
    </location>
</feature>
<reference evidence="4" key="1">
    <citation type="submission" date="2022-03" db="EMBL/GenBank/DDBJ databases">
        <authorList>
            <person name="Martin C."/>
        </authorList>
    </citation>
    <scope>NUCLEOTIDE SEQUENCE</scope>
</reference>
<dbReference type="EMBL" id="CAIIXF020000004">
    <property type="protein sequence ID" value="CAH1781285.1"/>
    <property type="molecule type" value="Genomic_DNA"/>
</dbReference>
<dbReference type="InterPro" id="IPR009269">
    <property type="entry name" value="NKAP_C"/>
</dbReference>
<name>A0A8S4NJF0_OWEFU</name>
<comment type="caution">
    <text evidence="4">The sequence shown here is derived from an EMBL/GenBank/DDBJ whole genome shotgun (WGS) entry which is preliminary data.</text>
</comment>
<feature type="compositionally biased region" description="Basic residues" evidence="2">
    <location>
        <begin position="253"/>
        <end position="280"/>
    </location>
</feature>
<dbReference type="PANTHER" id="PTHR13087:SF0">
    <property type="entry name" value="NFKB ACTIVATING PROTEIN LIKE"/>
    <property type="match status" value="1"/>
</dbReference>
<feature type="compositionally biased region" description="Low complexity" evidence="2">
    <location>
        <begin position="230"/>
        <end position="241"/>
    </location>
</feature>
<dbReference type="GO" id="GO:0003682">
    <property type="term" value="F:chromatin binding"/>
    <property type="evidence" value="ECO:0007669"/>
    <property type="project" value="InterPro"/>
</dbReference>
<feature type="compositionally biased region" description="Basic residues" evidence="2">
    <location>
        <begin position="55"/>
        <end position="105"/>
    </location>
</feature>
<feature type="domain" description="NF-kappa-B-activating protein C-terminal" evidence="3">
    <location>
        <begin position="335"/>
        <end position="433"/>
    </location>
</feature>
<feature type="compositionally biased region" description="Basic and acidic residues" evidence="2">
    <location>
        <begin position="122"/>
        <end position="141"/>
    </location>
</feature>
<dbReference type="InterPro" id="IPR040466">
    <property type="entry name" value="NKAP"/>
</dbReference>
<keyword evidence="5" id="KW-1185">Reference proteome</keyword>
<organism evidence="4 5">
    <name type="scientific">Owenia fusiformis</name>
    <name type="common">Polychaete worm</name>
    <dbReference type="NCBI Taxonomy" id="6347"/>
    <lineage>
        <taxon>Eukaryota</taxon>
        <taxon>Metazoa</taxon>
        <taxon>Spiralia</taxon>
        <taxon>Lophotrochozoa</taxon>
        <taxon>Annelida</taxon>
        <taxon>Polychaeta</taxon>
        <taxon>Sedentaria</taxon>
        <taxon>Canalipalpata</taxon>
        <taxon>Sabellida</taxon>
        <taxon>Oweniida</taxon>
        <taxon>Oweniidae</taxon>
        <taxon>Owenia</taxon>
    </lineage>
</organism>
<evidence type="ECO:0000259" key="3">
    <source>
        <dbReference type="Pfam" id="PF06047"/>
    </source>
</evidence>
<proteinExistence type="inferred from homology"/>
<sequence length="440" mass="51044">MGRRRSYSESDDSSDDSSMSRSPSPQKSNKHRRQRSQSVERNRRHRSRSSDRYNNRRSRSPQKHRRYKSRSRSRSPKYSKRHRSRSPMHRSRSRSRSKTQSKRYKSPSDSPKRQKRRHSRSRSPDTHKHSKQSDFKRESRNNDIQYETSRDSKGRGNYEADRNSSRSGSHFDRGANSAPHHTGSGYKHHREMNGRSEEELLEFFDKRRQDREKIGVLGAIEVWGMSPQAELENSEASSASEDGSEVSSEDNSKKKKKRKKEKKSKKKKSKKKKKKHKKRIHSDGEEEPMWVEKTLKPVAKAVRSDSETSDSEDEETNFIGPVLGDGSEEIQSKLDYGKALLPGEGAAMAAYIADGKRIPRRGEIGLEPEEIEAYEKTGYVMSGSRHRRMEAVRLRKENQIYSADEKRALASFNYAERSKRENKILSQFKSLVHKKTSGKK</sequence>
<feature type="compositionally biased region" description="Acidic residues" evidence="2">
    <location>
        <begin position="307"/>
        <end position="316"/>
    </location>
</feature>
<dbReference type="GO" id="GO:0010468">
    <property type="term" value="P:regulation of gene expression"/>
    <property type="evidence" value="ECO:0007669"/>
    <property type="project" value="TreeGrafter"/>
</dbReference>
<feature type="region of interest" description="Disordered" evidence="2">
    <location>
        <begin position="1"/>
        <end position="194"/>
    </location>
</feature>
<evidence type="ECO:0000256" key="2">
    <source>
        <dbReference type="SAM" id="MobiDB-lite"/>
    </source>
</evidence>
<dbReference type="AlphaFoldDB" id="A0A8S4NJF0"/>
<dbReference type="PANTHER" id="PTHR13087">
    <property type="entry name" value="NF-KAPPA B ACTIVATING PROTEIN"/>
    <property type="match status" value="1"/>
</dbReference>
<feature type="region of interest" description="Disordered" evidence="2">
    <location>
        <begin position="223"/>
        <end position="326"/>
    </location>
</feature>
<accession>A0A8S4NJF0</accession>
<evidence type="ECO:0000256" key="1">
    <source>
        <dbReference type="ARBA" id="ARBA00009313"/>
    </source>
</evidence>
<dbReference type="Pfam" id="PF06047">
    <property type="entry name" value="Nkap_C"/>
    <property type="match status" value="1"/>
</dbReference>
<dbReference type="GO" id="GO:0005634">
    <property type="term" value="C:nucleus"/>
    <property type="evidence" value="ECO:0007669"/>
    <property type="project" value="TreeGrafter"/>
</dbReference>
<dbReference type="OrthoDB" id="273141at2759"/>
<dbReference type="Proteomes" id="UP000749559">
    <property type="component" value="Unassembled WGS sequence"/>
</dbReference>
<protein>
    <recommendedName>
        <fullName evidence="3">NF-kappa-B-activating protein C-terminal domain-containing protein</fullName>
    </recommendedName>
</protein>
<gene>
    <name evidence="4" type="ORF">OFUS_LOCUS7879</name>
</gene>
<comment type="similarity">
    <text evidence="1">Belongs to the NKAP family.</text>
</comment>